<keyword evidence="1" id="KW-0472">Membrane</keyword>
<gene>
    <name evidence="2" type="ORF">GC097_09940</name>
</gene>
<keyword evidence="1" id="KW-1133">Transmembrane helix</keyword>
<keyword evidence="3" id="KW-1185">Reference proteome</keyword>
<dbReference type="EMBL" id="WHNZ01000017">
    <property type="protein sequence ID" value="NOV00335.1"/>
    <property type="molecule type" value="Genomic_DNA"/>
</dbReference>
<organism evidence="2 3">
    <name type="scientific">Paenibacillus planticolens</name>
    <dbReference type="NCBI Taxonomy" id="2654976"/>
    <lineage>
        <taxon>Bacteria</taxon>
        <taxon>Bacillati</taxon>
        <taxon>Bacillota</taxon>
        <taxon>Bacilli</taxon>
        <taxon>Bacillales</taxon>
        <taxon>Paenibacillaceae</taxon>
        <taxon>Paenibacillus</taxon>
    </lineage>
</organism>
<proteinExistence type="predicted"/>
<dbReference type="RefSeq" id="WP_171683183.1">
    <property type="nucleotide sequence ID" value="NZ_WHNZ01000017.1"/>
</dbReference>
<keyword evidence="1" id="KW-0812">Transmembrane</keyword>
<evidence type="ECO:0000256" key="1">
    <source>
        <dbReference type="SAM" id="Phobius"/>
    </source>
</evidence>
<dbReference type="Proteomes" id="UP000618579">
    <property type="component" value="Unassembled WGS sequence"/>
</dbReference>
<sequence>MNHILSNQFAVCSPEELFEVNGGQLTASKAFLIAGAALLSAATIIVAAPAVAAGGTLAAAAWTGAAVLGYNVGALSIISGVTLAINGR</sequence>
<feature type="transmembrane region" description="Helical" evidence="1">
    <location>
        <begin position="30"/>
        <end position="53"/>
    </location>
</feature>
<accession>A0ABX1ZMU0</accession>
<name>A0ABX1ZMU0_9BACL</name>
<reference evidence="2 3" key="1">
    <citation type="submission" date="2019-10" db="EMBL/GenBank/DDBJ databases">
        <title>Description of Paenibacillus pedi sp. nov.</title>
        <authorList>
            <person name="Carlier A."/>
            <person name="Qi S."/>
        </authorList>
    </citation>
    <scope>NUCLEOTIDE SEQUENCE [LARGE SCALE GENOMIC DNA]</scope>
    <source>
        <strain evidence="2 3">LMG 31457</strain>
    </source>
</reference>
<comment type="caution">
    <text evidence="2">The sequence shown here is derived from an EMBL/GenBank/DDBJ whole genome shotgun (WGS) entry which is preliminary data.</text>
</comment>
<evidence type="ECO:0000313" key="3">
    <source>
        <dbReference type="Proteomes" id="UP000618579"/>
    </source>
</evidence>
<protein>
    <submittedName>
        <fullName evidence="2">Uncharacterized protein</fullName>
    </submittedName>
</protein>
<feature type="transmembrane region" description="Helical" evidence="1">
    <location>
        <begin position="59"/>
        <end position="85"/>
    </location>
</feature>
<evidence type="ECO:0000313" key="2">
    <source>
        <dbReference type="EMBL" id="NOV00335.1"/>
    </source>
</evidence>